<dbReference type="InParanoid" id="A0A6P5LTF8"/>
<keyword evidence="2 6" id="KW-0645">Protease</keyword>
<dbReference type="PROSITE" id="PS50240">
    <property type="entry name" value="TRYPSIN_DOM"/>
    <property type="match status" value="2"/>
</dbReference>
<dbReference type="GO" id="GO:0006508">
    <property type="term" value="P:proteolysis"/>
    <property type="evidence" value="ECO:0007669"/>
    <property type="project" value="UniProtKB-KW"/>
</dbReference>
<feature type="chain" id="PRO_5027759220" evidence="8">
    <location>
        <begin position="33"/>
        <end position="629"/>
    </location>
</feature>
<feature type="region of interest" description="Disordered" evidence="7">
    <location>
        <begin position="269"/>
        <end position="327"/>
    </location>
</feature>
<feature type="region of interest" description="Disordered" evidence="7">
    <location>
        <begin position="378"/>
        <end position="409"/>
    </location>
</feature>
<dbReference type="PANTHER" id="PTHR24271">
    <property type="entry name" value="KALLIKREIN-RELATED"/>
    <property type="match status" value="1"/>
</dbReference>
<dbReference type="SMART" id="SM00020">
    <property type="entry name" value="Tryp_SPc"/>
    <property type="match status" value="2"/>
</dbReference>
<comment type="similarity">
    <text evidence="1">Belongs to the peptidase S1 family. Snake venom subfamily.</text>
</comment>
<dbReference type="InterPro" id="IPR033116">
    <property type="entry name" value="TRYPSIN_SER"/>
</dbReference>
<protein>
    <submittedName>
        <fullName evidence="11">Uncharacterized protein LOC110220048</fullName>
    </submittedName>
</protein>
<evidence type="ECO:0000313" key="10">
    <source>
        <dbReference type="Proteomes" id="UP000515140"/>
    </source>
</evidence>
<dbReference type="InterPro" id="IPR001314">
    <property type="entry name" value="Peptidase_S1A"/>
</dbReference>
<name>A0A6P5LTF8_PHACI</name>
<evidence type="ECO:0000256" key="7">
    <source>
        <dbReference type="SAM" id="MobiDB-lite"/>
    </source>
</evidence>
<dbReference type="PRINTS" id="PR00722">
    <property type="entry name" value="CHYMOTRYPSIN"/>
</dbReference>
<dbReference type="GO" id="GO:0004252">
    <property type="term" value="F:serine-type endopeptidase activity"/>
    <property type="evidence" value="ECO:0007669"/>
    <property type="project" value="InterPro"/>
</dbReference>
<sequence length="629" mass="69124">MSLSSMIAGFHSAGMVMELLMFALILVTTAWAEDKDKLVGEKGYNCRVGEHPYQVALFYSDHLLCGGVLIHPQWVLSAAHCQKPTLQVLLGKHNIQQWERSQQLSTVVQAIPHPAYNRVRHDNDIMLLKLPRAMTLSPHIQPLALPWESDCTDNSNSTCIISGWGKTDAQGHYPDVLQCASIHLVPHKTCQQAYPNQITANMVCAGDKSGTDSCQGDSGGPLVCQGRLRGLVSWGEVPCGSAQKPGVYTDVCRYCDWIQRTIQLLPEAPHPPVRNATGGRRQGAVGRASYKLGRRRTQSQRLKDRRPVGSLAELGGREPASPSPLRPPAGAVMMPPVNSPWAWMLAFLMSVLTMGDPGLTGQKNGACLGNQACQEYRNHEQAGSRHQVESRQDGNNQDTENRILNGKDCEPRTQPWQAALFLKPESLFCGAVLVHPQWVLTAAHCQKPSQSYVVMLGRYRLHGYEADQKILLGIQSFPHPNYTRPAHSNDLMLIKLNRKVLDTKGIKPINITTQAPITGAQCLVSGWGTTSSPHVHYPQVLQCLDIMILSQEVCQKAYPGEINSSMFCAGDEDGKDSCQGDSGGPVVCNGMLQGLVSWGDVPCGKPHRPGVYTNLYPFNKWIKDTIKNN</sequence>
<dbReference type="GeneID" id="110220048"/>
<evidence type="ECO:0000259" key="9">
    <source>
        <dbReference type="PROSITE" id="PS50240"/>
    </source>
</evidence>
<dbReference type="PROSITE" id="PS00135">
    <property type="entry name" value="TRYPSIN_SER"/>
    <property type="match status" value="2"/>
</dbReference>
<dbReference type="PANTHER" id="PTHR24271:SF19">
    <property type="entry name" value="KALLIKREIN-6"/>
    <property type="match status" value="1"/>
</dbReference>
<gene>
    <name evidence="11" type="primary">LOC110220048</name>
</gene>
<dbReference type="Gene3D" id="2.40.10.10">
    <property type="entry name" value="Trypsin-like serine proteases"/>
    <property type="match status" value="4"/>
</dbReference>
<evidence type="ECO:0000313" key="11">
    <source>
        <dbReference type="RefSeq" id="XP_020859554.1"/>
    </source>
</evidence>
<dbReference type="InterPro" id="IPR009003">
    <property type="entry name" value="Peptidase_S1_PA"/>
</dbReference>
<dbReference type="InterPro" id="IPR001254">
    <property type="entry name" value="Trypsin_dom"/>
</dbReference>
<evidence type="ECO:0000256" key="8">
    <source>
        <dbReference type="SAM" id="SignalP"/>
    </source>
</evidence>
<feature type="domain" description="Peptidase S1" evidence="9">
    <location>
        <begin position="38"/>
        <end position="263"/>
    </location>
</feature>
<dbReference type="KEGG" id="pcw:110220048"/>
<evidence type="ECO:0000256" key="5">
    <source>
        <dbReference type="ARBA" id="ARBA00023157"/>
    </source>
</evidence>
<feature type="compositionally biased region" description="Basic and acidic residues" evidence="7">
    <location>
        <begin position="399"/>
        <end position="409"/>
    </location>
</feature>
<keyword evidence="10" id="KW-1185">Reference proteome</keyword>
<dbReference type="InterPro" id="IPR018114">
    <property type="entry name" value="TRYPSIN_HIS"/>
</dbReference>
<evidence type="ECO:0000256" key="4">
    <source>
        <dbReference type="ARBA" id="ARBA00022825"/>
    </source>
</evidence>
<dbReference type="RefSeq" id="XP_020859554.1">
    <property type="nucleotide sequence ID" value="XM_021003895.1"/>
</dbReference>
<accession>A0A6P5LTF8</accession>
<reference evidence="11" key="1">
    <citation type="submission" date="2025-08" db="UniProtKB">
        <authorList>
            <consortium name="RefSeq"/>
        </authorList>
    </citation>
    <scope>IDENTIFICATION</scope>
    <source>
        <tissue evidence="11">Spleen</tissue>
    </source>
</reference>
<keyword evidence="8" id="KW-0732">Signal</keyword>
<evidence type="ECO:0000256" key="2">
    <source>
        <dbReference type="ARBA" id="ARBA00022670"/>
    </source>
</evidence>
<dbReference type="CDD" id="cd00190">
    <property type="entry name" value="Tryp_SPc"/>
    <property type="match status" value="2"/>
</dbReference>
<keyword evidence="4 6" id="KW-0720">Serine protease</keyword>
<dbReference type="AlphaFoldDB" id="A0A6P5LTF8"/>
<evidence type="ECO:0000256" key="6">
    <source>
        <dbReference type="RuleBase" id="RU363034"/>
    </source>
</evidence>
<organism evidence="10 11">
    <name type="scientific">Phascolarctos cinereus</name>
    <name type="common">Koala</name>
    <dbReference type="NCBI Taxonomy" id="38626"/>
    <lineage>
        <taxon>Eukaryota</taxon>
        <taxon>Metazoa</taxon>
        <taxon>Chordata</taxon>
        <taxon>Craniata</taxon>
        <taxon>Vertebrata</taxon>
        <taxon>Euteleostomi</taxon>
        <taxon>Mammalia</taxon>
        <taxon>Metatheria</taxon>
        <taxon>Diprotodontia</taxon>
        <taxon>Phascolarctidae</taxon>
        <taxon>Phascolarctos</taxon>
    </lineage>
</organism>
<evidence type="ECO:0000256" key="3">
    <source>
        <dbReference type="ARBA" id="ARBA00022801"/>
    </source>
</evidence>
<feature type="compositionally biased region" description="Basic and acidic residues" evidence="7">
    <location>
        <begin position="378"/>
        <end position="392"/>
    </location>
</feature>
<keyword evidence="5" id="KW-1015">Disulfide bond</keyword>
<evidence type="ECO:0000256" key="1">
    <source>
        <dbReference type="ARBA" id="ARBA00009228"/>
    </source>
</evidence>
<feature type="signal peptide" evidence="8">
    <location>
        <begin position="1"/>
        <end position="32"/>
    </location>
</feature>
<dbReference type="InterPro" id="IPR043504">
    <property type="entry name" value="Peptidase_S1_PA_chymotrypsin"/>
</dbReference>
<feature type="domain" description="Peptidase S1" evidence="9">
    <location>
        <begin position="403"/>
        <end position="627"/>
    </location>
</feature>
<proteinExistence type="inferred from homology"/>
<dbReference type="Pfam" id="PF00089">
    <property type="entry name" value="Trypsin"/>
    <property type="match status" value="2"/>
</dbReference>
<keyword evidence="3 6" id="KW-0378">Hydrolase</keyword>
<dbReference type="PROSITE" id="PS00134">
    <property type="entry name" value="TRYPSIN_HIS"/>
    <property type="match status" value="2"/>
</dbReference>
<dbReference type="Proteomes" id="UP000515140">
    <property type="component" value="Unplaced"/>
</dbReference>
<dbReference type="GO" id="GO:0030141">
    <property type="term" value="C:secretory granule"/>
    <property type="evidence" value="ECO:0007669"/>
    <property type="project" value="TreeGrafter"/>
</dbReference>
<dbReference type="FunFam" id="2.40.10.10:FF:000010">
    <property type="entry name" value="Kallikrein related peptidase 11"/>
    <property type="match status" value="2"/>
</dbReference>
<dbReference type="FunFam" id="2.40.10.10:FF:000021">
    <property type="entry name" value="Kallikrein 1"/>
    <property type="match status" value="1"/>
</dbReference>
<dbReference type="SUPFAM" id="SSF50494">
    <property type="entry name" value="Trypsin-like serine proteases"/>
    <property type="match status" value="2"/>
</dbReference>